<evidence type="ECO:0000313" key="8">
    <source>
        <dbReference type="EMBL" id="TKA42311.1"/>
    </source>
</evidence>
<feature type="transmembrane region" description="Helical" evidence="6">
    <location>
        <begin position="74"/>
        <end position="99"/>
    </location>
</feature>
<dbReference type="Gene3D" id="1.20.1070.10">
    <property type="entry name" value="Rhodopsin 7-helix transmembrane proteins"/>
    <property type="match status" value="1"/>
</dbReference>
<dbReference type="Proteomes" id="UP000310066">
    <property type="component" value="Unassembled WGS sequence"/>
</dbReference>
<keyword evidence="2 6" id="KW-0812">Transmembrane</keyword>
<dbReference type="GO" id="GO:0007189">
    <property type="term" value="P:adenylate cyclase-activating G protein-coupled receptor signaling pathway"/>
    <property type="evidence" value="ECO:0007669"/>
    <property type="project" value="TreeGrafter"/>
</dbReference>
<keyword evidence="3 6" id="KW-1133">Transmembrane helix</keyword>
<feature type="domain" description="G protein-coupled receptor GPR1/2/3 C-terminal" evidence="7">
    <location>
        <begin position="265"/>
        <end position="332"/>
    </location>
</feature>
<feature type="transmembrane region" description="Helical" evidence="6">
    <location>
        <begin position="275"/>
        <end position="294"/>
    </location>
</feature>
<evidence type="ECO:0000256" key="5">
    <source>
        <dbReference type="SAM" id="MobiDB-lite"/>
    </source>
</evidence>
<proteinExistence type="predicted"/>
<feature type="transmembrane region" description="Helical" evidence="6">
    <location>
        <begin position="36"/>
        <end position="62"/>
    </location>
</feature>
<evidence type="ECO:0000256" key="6">
    <source>
        <dbReference type="SAM" id="Phobius"/>
    </source>
</evidence>
<dbReference type="GO" id="GO:0004930">
    <property type="term" value="F:G protein-coupled receptor activity"/>
    <property type="evidence" value="ECO:0007669"/>
    <property type="project" value="TreeGrafter"/>
</dbReference>
<feature type="compositionally biased region" description="Acidic residues" evidence="5">
    <location>
        <begin position="438"/>
        <end position="447"/>
    </location>
</feature>
<name>A0A4U0V147_9PEZI</name>
<organism evidence="8 9">
    <name type="scientific">Friedmanniomyces endolithicus</name>
    <dbReference type="NCBI Taxonomy" id="329885"/>
    <lineage>
        <taxon>Eukaryota</taxon>
        <taxon>Fungi</taxon>
        <taxon>Dikarya</taxon>
        <taxon>Ascomycota</taxon>
        <taxon>Pezizomycotina</taxon>
        <taxon>Dothideomycetes</taxon>
        <taxon>Dothideomycetidae</taxon>
        <taxon>Mycosphaerellales</taxon>
        <taxon>Teratosphaeriaceae</taxon>
        <taxon>Friedmanniomyces</taxon>
    </lineage>
</organism>
<dbReference type="GO" id="GO:0005886">
    <property type="term" value="C:plasma membrane"/>
    <property type="evidence" value="ECO:0007669"/>
    <property type="project" value="TreeGrafter"/>
</dbReference>
<gene>
    <name evidence="8" type="ORF">B0A54_06760</name>
</gene>
<feature type="compositionally biased region" description="Basic and acidic residues" evidence="5">
    <location>
        <begin position="381"/>
        <end position="391"/>
    </location>
</feature>
<evidence type="ECO:0000256" key="2">
    <source>
        <dbReference type="ARBA" id="ARBA00022692"/>
    </source>
</evidence>
<feature type="transmembrane region" description="Helical" evidence="6">
    <location>
        <begin position="223"/>
        <end position="241"/>
    </location>
</feature>
<dbReference type="SUPFAM" id="SSF81321">
    <property type="entry name" value="Family A G protein-coupled receptor-like"/>
    <property type="match status" value="1"/>
</dbReference>
<dbReference type="InterPro" id="IPR022596">
    <property type="entry name" value="GPR1/2/3_C"/>
</dbReference>
<dbReference type="OrthoDB" id="100006at2759"/>
<feature type="transmembrane region" description="Helical" evidence="6">
    <location>
        <begin position="119"/>
        <end position="141"/>
    </location>
</feature>
<evidence type="ECO:0000313" key="9">
    <source>
        <dbReference type="Proteomes" id="UP000310066"/>
    </source>
</evidence>
<dbReference type="PANTHER" id="PTHR23112">
    <property type="entry name" value="G PROTEIN-COUPLED RECEPTOR 157-RELATED"/>
    <property type="match status" value="1"/>
</dbReference>
<evidence type="ECO:0000256" key="4">
    <source>
        <dbReference type="ARBA" id="ARBA00023136"/>
    </source>
</evidence>
<keyword evidence="4 6" id="KW-0472">Membrane</keyword>
<dbReference type="AlphaFoldDB" id="A0A4U0V147"/>
<feature type="compositionally biased region" description="Polar residues" evidence="5">
    <location>
        <begin position="338"/>
        <end position="356"/>
    </location>
</feature>
<dbReference type="STRING" id="329885.A0A4U0V147"/>
<reference evidence="8 9" key="1">
    <citation type="submission" date="2017-03" db="EMBL/GenBank/DDBJ databases">
        <title>Genomes of endolithic fungi from Antarctica.</title>
        <authorList>
            <person name="Coleine C."/>
            <person name="Masonjones S."/>
            <person name="Stajich J.E."/>
        </authorList>
    </citation>
    <scope>NUCLEOTIDE SEQUENCE [LARGE SCALE GENOMIC DNA]</scope>
    <source>
        <strain evidence="8 9">CCFEE 5311</strain>
    </source>
</reference>
<dbReference type="CDD" id="cd00637">
    <property type="entry name" value="7tm_classA_rhodopsin-like"/>
    <property type="match status" value="1"/>
</dbReference>
<accession>A0A4U0V147</accession>
<protein>
    <recommendedName>
        <fullName evidence="7">G protein-coupled receptor GPR1/2/3 C-terminal domain-containing protein</fullName>
    </recommendedName>
</protein>
<evidence type="ECO:0000256" key="1">
    <source>
        <dbReference type="ARBA" id="ARBA00004141"/>
    </source>
</evidence>
<comment type="caution">
    <text evidence="8">The sequence shown here is derived from an EMBL/GenBank/DDBJ whole genome shotgun (WGS) entry which is preliminary data.</text>
</comment>
<evidence type="ECO:0000259" key="7">
    <source>
        <dbReference type="Pfam" id="PF11970"/>
    </source>
</evidence>
<dbReference type="PANTHER" id="PTHR23112:SF37">
    <property type="entry name" value="G PROTEIN-COUPLED RECEPTOR GPR1"/>
    <property type="match status" value="1"/>
</dbReference>
<evidence type="ECO:0000256" key="3">
    <source>
        <dbReference type="ARBA" id="ARBA00022989"/>
    </source>
</evidence>
<feature type="region of interest" description="Disordered" evidence="5">
    <location>
        <begin position="336"/>
        <end position="461"/>
    </location>
</feature>
<dbReference type="EMBL" id="NAJP01000023">
    <property type="protein sequence ID" value="TKA42311.1"/>
    <property type="molecule type" value="Genomic_DNA"/>
</dbReference>
<sequence>MGDAFPYTPEIHVGGHLYFPPPYSASPLTASLHRGLIAVGTLALLSVISTLALICFIAYRFATWRIHYRTFLGYNQYVVLVLNLLLADLQQSSGFLISWHWFKDDEILAPSSACFAQGWLIHSGDVASGLFVLAIAIHTFYTAVYGRRVGNRGFAACVVGLWGFAYLLTGTGVGMHGDKYFVRAGAWCWVSPAYENDRLAFHYIWIFVSHLRIAHIWDSANRLQLIEFGTVIIYFLTFWQLRKKTRELFKGGLERGNSRNAATIEAVNRVTKLMTLYPCVYVLLTLPLSAGRMWSMAHQGRPTSDAYACVAGALITSCGWVDSLLYTLTRKRLLQDTMPGQSGNSRRTLDDSNNWEATELGSKGITHTRTVTVEGGQVLDTPRHGEVEGVPRSRRQPSDAAGWERPPSPTGSIDPILSGKGSGGKTKTEITVGLQDIMSDEEEEDNIAELPAYMAKPTPRR</sequence>
<dbReference type="Pfam" id="PF11970">
    <property type="entry name" value="GPR_Gpa2_C"/>
    <property type="match status" value="1"/>
</dbReference>
<feature type="transmembrane region" description="Helical" evidence="6">
    <location>
        <begin position="306"/>
        <end position="328"/>
    </location>
</feature>
<feature type="transmembrane region" description="Helical" evidence="6">
    <location>
        <begin position="153"/>
        <end position="173"/>
    </location>
</feature>
<comment type="subcellular location">
    <subcellularLocation>
        <location evidence="1">Membrane</location>
        <topology evidence="1">Multi-pass membrane protein</topology>
    </subcellularLocation>
</comment>